<evidence type="ECO:0000313" key="1">
    <source>
        <dbReference type="EMBL" id="GER88946.1"/>
    </source>
</evidence>
<dbReference type="Proteomes" id="UP000326912">
    <property type="component" value="Unassembled WGS sequence"/>
</dbReference>
<proteinExistence type="predicted"/>
<reference evidence="1 2" key="1">
    <citation type="submission" date="2019-10" db="EMBL/GenBank/DDBJ databases">
        <title>Dictyobacter vulcani sp. nov., within the class Ktedonobacteria, isolated from soil of volcanic Mt. Zao.</title>
        <authorList>
            <person name="Zheng Y."/>
            <person name="Wang C.M."/>
            <person name="Sakai Y."/>
            <person name="Abe K."/>
            <person name="Yokota A."/>
            <person name="Yabe S."/>
        </authorList>
    </citation>
    <scope>NUCLEOTIDE SEQUENCE [LARGE SCALE GENOMIC DNA]</scope>
    <source>
        <strain evidence="1 2">W12</strain>
    </source>
</reference>
<organism evidence="1 2">
    <name type="scientific">Dictyobacter vulcani</name>
    <dbReference type="NCBI Taxonomy" id="2607529"/>
    <lineage>
        <taxon>Bacteria</taxon>
        <taxon>Bacillati</taxon>
        <taxon>Chloroflexota</taxon>
        <taxon>Ktedonobacteria</taxon>
        <taxon>Ktedonobacterales</taxon>
        <taxon>Dictyobacteraceae</taxon>
        <taxon>Dictyobacter</taxon>
    </lineage>
</organism>
<comment type="caution">
    <text evidence="1">The sequence shown here is derived from an EMBL/GenBank/DDBJ whole genome shotgun (WGS) entry which is preliminary data.</text>
</comment>
<protein>
    <submittedName>
        <fullName evidence="1">Uncharacterized protein</fullName>
    </submittedName>
</protein>
<name>A0A5J4KUN6_9CHLR</name>
<gene>
    <name evidence="1" type="ORF">KDW_31080</name>
</gene>
<dbReference type="EMBL" id="BKZW01000001">
    <property type="protein sequence ID" value="GER88946.1"/>
    <property type="molecule type" value="Genomic_DNA"/>
</dbReference>
<dbReference type="RefSeq" id="WP_151756781.1">
    <property type="nucleotide sequence ID" value="NZ_BKZW01000001.1"/>
</dbReference>
<keyword evidence="2" id="KW-1185">Reference proteome</keyword>
<accession>A0A5J4KUN6</accession>
<sequence>MNSGGNWVNTNIFTCYKMSHGLASESPEGVERISMYTFRFHDDQGGVQIQRNIFGRIEKTWNIHNPGLGSKEAAVKYHGYILEKMAVNKTTTVEEYLDRLSTSEQDPLH</sequence>
<evidence type="ECO:0000313" key="2">
    <source>
        <dbReference type="Proteomes" id="UP000326912"/>
    </source>
</evidence>
<dbReference type="AlphaFoldDB" id="A0A5J4KUN6"/>